<organism evidence="1 2">
    <name type="scientific">Ligilactobacillus ubinensis</name>
    <dbReference type="NCBI Taxonomy" id="2876789"/>
    <lineage>
        <taxon>Bacteria</taxon>
        <taxon>Bacillati</taxon>
        <taxon>Bacillota</taxon>
        <taxon>Bacilli</taxon>
        <taxon>Lactobacillales</taxon>
        <taxon>Lactobacillaceae</taxon>
        <taxon>Ligilactobacillus</taxon>
    </lineage>
</organism>
<keyword evidence="2" id="KW-1185">Reference proteome</keyword>
<proteinExistence type="predicted"/>
<name>A0A9X2FKN3_9LACO</name>
<protein>
    <submittedName>
        <fullName evidence="1">Uncharacterized protein</fullName>
    </submittedName>
</protein>
<dbReference type="EMBL" id="JAIULA010000004">
    <property type="protein sequence ID" value="MCP0886268.1"/>
    <property type="molecule type" value="Genomic_DNA"/>
</dbReference>
<reference evidence="1 2" key="1">
    <citation type="journal article" date="2023" name="Int. J. Syst. Evol. Microbiol.">
        <title>Ligilactobacillus ubinensis sp. nov., a novel species isolated from the wild ferment of a durian fruit (Durio zibethinus).</title>
        <authorList>
            <person name="Heng Y.C."/>
            <person name="Menon N."/>
            <person name="Chen B."/>
            <person name="Loo B.Z.L."/>
            <person name="Wong G.W.J."/>
            <person name="Lim A.C.H."/>
            <person name="Silvaraju S."/>
            <person name="Kittelmann S."/>
        </authorList>
    </citation>
    <scope>NUCLEOTIDE SEQUENCE [LARGE SCALE GENOMIC DNA]</scope>
    <source>
        <strain evidence="1 2">WILCCON 0076</strain>
    </source>
</reference>
<sequence length="102" mass="11799">MMNRLSATLLYTGGMLLLLLSTIFVGQSIYYQFQLSMYSHNIQYNKAKVLYNMAMLNRLEKGKQMKTNIGTIKYEGDSYQVYLTSQQKYIFYVSKNSSSASE</sequence>
<dbReference type="AlphaFoldDB" id="A0A9X2FKN3"/>
<evidence type="ECO:0000313" key="2">
    <source>
        <dbReference type="Proteomes" id="UP001139006"/>
    </source>
</evidence>
<gene>
    <name evidence="1" type="ORF">LB941_02815</name>
</gene>
<evidence type="ECO:0000313" key="1">
    <source>
        <dbReference type="EMBL" id="MCP0886268.1"/>
    </source>
</evidence>
<dbReference type="RefSeq" id="WP_253359310.1">
    <property type="nucleotide sequence ID" value="NZ_JAIULA010000004.1"/>
</dbReference>
<accession>A0A9X2FKN3</accession>
<dbReference type="Proteomes" id="UP001139006">
    <property type="component" value="Unassembled WGS sequence"/>
</dbReference>
<comment type="caution">
    <text evidence="1">The sequence shown here is derived from an EMBL/GenBank/DDBJ whole genome shotgun (WGS) entry which is preliminary data.</text>
</comment>